<dbReference type="Proteomes" id="UP000249402">
    <property type="component" value="Unassembled WGS sequence"/>
</dbReference>
<dbReference type="GeneID" id="37219481"/>
<sequence length="111" mass="12821">MVPAPCCICFHCWQKNRAFRYLLAASGCACLLRYHTRCVACLLPMCLYCKYSVGCCADGTVYGPIDRFYGHACMSACREWIMLIDIIVALCRSRDGNNLYWTVRRFANRRR</sequence>
<evidence type="ECO:0000313" key="2">
    <source>
        <dbReference type="Proteomes" id="UP000249402"/>
    </source>
</evidence>
<dbReference type="AlphaFoldDB" id="A0A395GLB3"/>
<name>A0A395GLB3_9EURO</name>
<dbReference type="RefSeq" id="XP_025570096.1">
    <property type="nucleotide sequence ID" value="XM_025714616.1"/>
</dbReference>
<organism evidence="1 2">
    <name type="scientific">Aspergillus ibericus CBS 121593</name>
    <dbReference type="NCBI Taxonomy" id="1448316"/>
    <lineage>
        <taxon>Eukaryota</taxon>
        <taxon>Fungi</taxon>
        <taxon>Dikarya</taxon>
        <taxon>Ascomycota</taxon>
        <taxon>Pezizomycotina</taxon>
        <taxon>Eurotiomycetes</taxon>
        <taxon>Eurotiomycetidae</taxon>
        <taxon>Eurotiales</taxon>
        <taxon>Aspergillaceae</taxon>
        <taxon>Aspergillus</taxon>
        <taxon>Aspergillus subgen. Circumdati</taxon>
    </lineage>
</organism>
<dbReference type="VEuPathDB" id="FungiDB:BO80DRAFT_248219"/>
<accession>A0A395GLB3</accession>
<dbReference type="EMBL" id="KZ824485">
    <property type="protein sequence ID" value="RAK95768.1"/>
    <property type="molecule type" value="Genomic_DNA"/>
</dbReference>
<proteinExistence type="predicted"/>
<evidence type="ECO:0000313" key="1">
    <source>
        <dbReference type="EMBL" id="RAK95768.1"/>
    </source>
</evidence>
<reference evidence="1 2" key="1">
    <citation type="submission" date="2018-02" db="EMBL/GenBank/DDBJ databases">
        <title>The genomes of Aspergillus section Nigri reveals drivers in fungal speciation.</title>
        <authorList>
            <consortium name="DOE Joint Genome Institute"/>
            <person name="Vesth T.C."/>
            <person name="Nybo J."/>
            <person name="Theobald S."/>
            <person name="Brandl J."/>
            <person name="Frisvad J.C."/>
            <person name="Nielsen K.F."/>
            <person name="Lyhne E.K."/>
            <person name="Kogle M.E."/>
            <person name="Kuo A."/>
            <person name="Riley R."/>
            <person name="Clum A."/>
            <person name="Nolan M."/>
            <person name="Lipzen A."/>
            <person name="Salamov A."/>
            <person name="Henrissat B."/>
            <person name="Wiebenga A."/>
            <person name="De vries R.P."/>
            <person name="Grigoriev I.V."/>
            <person name="Mortensen U.H."/>
            <person name="Andersen M.R."/>
            <person name="Baker S.E."/>
        </authorList>
    </citation>
    <scope>NUCLEOTIDE SEQUENCE [LARGE SCALE GENOMIC DNA]</scope>
    <source>
        <strain evidence="1 2">CBS 121593</strain>
    </source>
</reference>
<keyword evidence="2" id="KW-1185">Reference proteome</keyword>
<protein>
    <submittedName>
        <fullName evidence="1">Uncharacterized protein</fullName>
    </submittedName>
</protein>
<gene>
    <name evidence="1" type="ORF">BO80DRAFT_248219</name>
</gene>